<evidence type="ECO:0000256" key="5">
    <source>
        <dbReference type="ARBA" id="ARBA00023002"/>
    </source>
</evidence>
<keyword evidence="7 9" id="KW-0503">Monooxygenase</keyword>
<evidence type="ECO:0000256" key="3">
    <source>
        <dbReference type="ARBA" id="ARBA00022617"/>
    </source>
</evidence>
<dbReference type="GO" id="GO:0020037">
    <property type="term" value="F:heme binding"/>
    <property type="evidence" value="ECO:0007669"/>
    <property type="project" value="InterPro"/>
</dbReference>
<dbReference type="AlphaFoldDB" id="A0AAV4ENH4"/>
<dbReference type="Pfam" id="PF00067">
    <property type="entry name" value="p450"/>
    <property type="match status" value="1"/>
</dbReference>
<dbReference type="PRINTS" id="PR00385">
    <property type="entry name" value="P450"/>
</dbReference>
<dbReference type="SUPFAM" id="SSF48264">
    <property type="entry name" value="Cytochrome P450"/>
    <property type="match status" value="1"/>
</dbReference>
<dbReference type="InterPro" id="IPR036396">
    <property type="entry name" value="Cyt_P450_sf"/>
</dbReference>
<dbReference type="GO" id="GO:0016705">
    <property type="term" value="F:oxidoreductase activity, acting on paired donors, with incorporation or reduction of molecular oxygen"/>
    <property type="evidence" value="ECO:0007669"/>
    <property type="project" value="InterPro"/>
</dbReference>
<evidence type="ECO:0000256" key="2">
    <source>
        <dbReference type="ARBA" id="ARBA00010617"/>
    </source>
</evidence>
<dbReference type="Gene3D" id="1.10.630.10">
    <property type="entry name" value="Cytochrome P450"/>
    <property type="match status" value="1"/>
</dbReference>
<evidence type="ECO:0000256" key="9">
    <source>
        <dbReference type="RuleBase" id="RU000461"/>
    </source>
</evidence>
<evidence type="ECO:0000256" key="6">
    <source>
        <dbReference type="ARBA" id="ARBA00023004"/>
    </source>
</evidence>
<evidence type="ECO:0000256" key="8">
    <source>
        <dbReference type="PIRSR" id="PIRSR602401-1"/>
    </source>
</evidence>
<protein>
    <submittedName>
        <fullName evidence="10">Cytochrome P450 CYP44D1</fullName>
    </submittedName>
</protein>
<keyword evidence="6 8" id="KW-0408">Iron</keyword>
<sequence>MLTRRGPSCASQIFAQHVSQQCSKSTAVNAVSNTQTSVPTSSNDYESCLPYSKIPGPGGLPWFGRWLEYRLDYSKVLRRDLILKKLRANYGDIVKETIAGREIIHLFHPDYIKQVYESEGKYPRVPPILESVEMYRRVNELTPGLGNSNGDVWYKLRAAVQYILMRPQKAFDFLPGQNKVAADFMEKLDSLIGPNGEVPGFNRWITRWGLESAANNCFDIRMGYFENGAGMELGDRIIAANSDVFDLSTKLYFSLPFYRIFMTPSLKELYDREDFINEEACRSLDNALERYKKALEDGTLTEDRFLFLSHMLQSENVSDKDLRTIILSILTDTLSTTSQILLNNLYNLANNPKEQETAAEEARSLLSSSGELTQEAFHSSTYLRACIKESFRLLPVGLDILRLSPCNLAIGGYQVPEGSYLCLNNYVHSLDPDVIPNPESYIPERWLRDTDGDKINPYLLTPFSLGTRMCVGRRLAEQELVMMLAKILTRYRLEWHYGKLHQHFRMLLIPDQEVKVKFIRRGSE</sequence>
<evidence type="ECO:0000313" key="11">
    <source>
        <dbReference type="Proteomes" id="UP000762676"/>
    </source>
</evidence>
<feature type="binding site" description="axial binding residue" evidence="8">
    <location>
        <position position="470"/>
    </location>
    <ligand>
        <name>heme</name>
        <dbReference type="ChEBI" id="CHEBI:30413"/>
    </ligand>
    <ligandPart>
        <name>Fe</name>
        <dbReference type="ChEBI" id="CHEBI:18248"/>
    </ligandPart>
</feature>
<keyword evidence="5 9" id="KW-0560">Oxidoreductase</keyword>
<keyword evidence="11" id="KW-1185">Reference proteome</keyword>
<dbReference type="InterPro" id="IPR002401">
    <property type="entry name" value="Cyt_P450_E_grp-I"/>
</dbReference>
<comment type="cofactor">
    <cofactor evidence="1 8">
        <name>heme</name>
        <dbReference type="ChEBI" id="CHEBI:30413"/>
    </cofactor>
</comment>
<comment type="similarity">
    <text evidence="2 9">Belongs to the cytochrome P450 family.</text>
</comment>
<gene>
    <name evidence="10" type="ORF">ElyMa_001872500</name>
</gene>
<dbReference type="PRINTS" id="PR00463">
    <property type="entry name" value="EP450I"/>
</dbReference>
<dbReference type="PANTHER" id="PTHR24279:SF120">
    <property type="entry name" value="CYTOCHROME P450"/>
    <property type="match status" value="1"/>
</dbReference>
<proteinExistence type="inferred from homology"/>
<dbReference type="InterPro" id="IPR017972">
    <property type="entry name" value="Cyt_P450_CS"/>
</dbReference>
<dbReference type="InterPro" id="IPR001128">
    <property type="entry name" value="Cyt_P450"/>
</dbReference>
<evidence type="ECO:0000256" key="4">
    <source>
        <dbReference type="ARBA" id="ARBA00022723"/>
    </source>
</evidence>
<dbReference type="EMBL" id="BMAT01003791">
    <property type="protein sequence ID" value="GFR62459.1"/>
    <property type="molecule type" value="Genomic_DNA"/>
</dbReference>
<dbReference type="InterPro" id="IPR050479">
    <property type="entry name" value="CYP11_CYP27_families"/>
</dbReference>
<dbReference type="GO" id="GO:0005506">
    <property type="term" value="F:iron ion binding"/>
    <property type="evidence" value="ECO:0007669"/>
    <property type="project" value="InterPro"/>
</dbReference>
<accession>A0AAV4ENH4</accession>
<dbReference type="PANTHER" id="PTHR24279">
    <property type="entry name" value="CYTOCHROME P450"/>
    <property type="match status" value="1"/>
</dbReference>
<dbReference type="Proteomes" id="UP000762676">
    <property type="component" value="Unassembled WGS sequence"/>
</dbReference>
<organism evidence="10 11">
    <name type="scientific">Elysia marginata</name>
    <dbReference type="NCBI Taxonomy" id="1093978"/>
    <lineage>
        <taxon>Eukaryota</taxon>
        <taxon>Metazoa</taxon>
        <taxon>Spiralia</taxon>
        <taxon>Lophotrochozoa</taxon>
        <taxon>Mollusca</taxon>
        <taxon>Gastropoda</taxon>
        <taxon>Heterobranchia</taxon>
        <taxon>Euthyneura</taxon>
        <taxon>Panpulmonata</taxon>
        <taxon>Sacoglossa</taxon>
        <taxon>Placobranchoidea</taxon>
        <taxon>Plakobranchidae</taxon>
        <taxon>Elysia</taxon>
    </lineage>
</organism>
<dbReference type="PROSITE" id="PS00086">
    <property type="entry name" value="CYTOCHROME_P450"/>
    <property type="match status" value="1"/>
</dbReference>
<evidence type="ECO:0000256" key="7">
    <source>
        <dbReference type="ARBA" id="ARBA00023033"/>
    </source>
</evidence>
<keyword evidence="3 8" id="KW-0349">Heme</keyword>
<evidence type="ECO:0000313" key="10">
    <source>
        <dbReference type="EMBL" id="GFR62459.1"/>
    </source>
</evidence>
<comment type="caution">
    <text evidence="10">The sequence shown here is derived from an EMBL/GenBank/DDBJ whole genome shotgun (WGS) entry which is preliminary data.</text>
</comment>
<name>A0AAV4ENH4_9GAST</name>
<evidence type="ECO:0000256" key="1">
    <source>
        <dbReference type="ARBA" id="ARBA00001971"/>
    </source>
</evidence>
<keyword evidence="4 8" id="KW-0479">Metal-binding</keyword>
<dbReference type="GO" id="GO:0004497">
    <property type="term" value="F:monooxygenase activity"/>
    <property type="evidence" value="ECO:0007669"/>
    <property type="project" value="UniProtKB-KW"/>
</dbReference>
<dbReference type="CDD" id="cd11054">
    <property type="entry name" value="CYP24A1-like"/>
    <property type="match status" value="1"/>
</dbReference>
<reference evidence="10 11" key="1">
    <citation type="journal article" date="2021" name="Elife">
        <title>Chloroplast acquisition without the gene transfer in kleptoplastic sea slugs, Plakobranchus ocellatus.</title>
        <authorList>
            <person name="Maeda T."/>
            <person name="Takahashi S."/>
            <person name="Yoshida T."/>
            <person name="Shimamura S."/>
            <person name="Takaki Y."/>
            <person name="Nagai Y."/>
            <person name="Toyoda A."/>
            <person name="Suzuki Y."/>
            <person name="Arimoto A."/>
            <person name="Ishii H."/>
            <person name="Satoh N."/>
            <person name="Nishiyama T."/>
            <person name="Hasebe M."/>
            <person name="Maruyama T."/>
            <person name="Minagawa J."/>
            <person name="Obokata J."/>
            <person name="Shigenobu S."/>
        </authorList>
    </citation>
    <scope>NUCLEOTIDE SEQUENCE [LARGE SCALE GENOMIC DNA]</scope>
</reference>